<accession>A0A7S4CVS2</accession>
<gene>
    <name evidence="1" type="ORF">EGYM00163_LOCUS19032</name>
</gene>
<proteinExistence type="predicted"/>
<sequence>MQCRSTVGVCCGHIDRACWLLHRPGGYCVGPYRSNGDGPRRQEWGPQWEETPATKCPAATQPELTGRGKPGCGGLCRAAEGRCSFEEDMERFAKTRTVQ</sequence>
<name>A0A7S4CVS2_9EUGL</name>
<organism evidence="1">
    <name type="scientific">Eutreptiella gymnastica</name>
    <dbReference type="NCBI Taxonomy" id="73025"/>
    <lineage>
        <taxon>Eukaryota</taxon>
        <taxon>Discoba</taxon>
        <taxon>Euglenozoa</taxon>
        <taxon>Euglenida</taxon>
        <taxon>Spirocuta</taxon>
        <taxon>Euglenophyceae</taxon>
        <taxon>Eutreptiales</taxon>
        <taxon>Eutreptiaceae</taxon>
        <taxon>Eutreptiella</taxon>
    </lineage>
</organism>
<reference evidence="1" key="1">
    <citation type="submission" date="2021-01" db="EMBL/GenBank/DDBJ databases">
        <authorList>
            <person name="Corre E."/>
            <person name="Pelletier E."/>
            <person name="Niang G."/>
            <person name="Scheremetjew M."/>
            <person name="Finn R."/>
            <person name="Kale V."/>
            <person name="Holt S."/>
            <person name="Cochrane G."/>
            <person name="Meng A."/>
            <person name="Brown T."/>
            <person name="Cohen L."/>
        </authorList>
    </citation>
    <scope>NUCLEOTIDE SEQUENCE</scope>
    <source>
        <strain evidence="1">CCMP1594</strain>
    </source>
</reference>
<dbReference type="AlphaFoldDB" id="A0A7S4CVS2"/>
<evidence type="ECO:0000313" key="1">
    <source>
        <dbReference type="EMBL" id="CAE0807903.1"/>
    </source>
</evidence>
<dbReference type="EMBL" id="HBJA01053680">
    <property type="protein sequence ID" value="CAE0807903.1"/>
    <property type="molecule type" value="Transcribed_RNA"/>
</dbReference>
<protein>
    <submittedName>
        <fullName evidence="1">Uncharacterized protein</fullName>
    </submittedName>
</protein>